<evidence type="ECO:0000256" key="3">
    <source>
        <dbReference type="ARBA" id="ARBA00023002"/>
    </source>
</evidence>
<evidence type="ECO:0000313" key="8">
    <source>
        <dbReference type="Proteomes" id="UP001301769"/>
    </source>
</evidence>
<evidence type="ECO:0000256" key="1">
    <source>
        <dbReference type="ARBA" id="ARBA00022630"/>
    </source>
</evidence>
<keyword evidence="8" id="KW-1185">Reference proteome</keyword>
<evidence type="ECO:0000256" key="5">
    <source>
        <dbReference type="SAM" id="MobiDB-lite"/>
    </source>
</evidence>
<evidence type="ECO:0000256" key="4">
    <source>
        <dbReference type="ARBA" id="ARBA00023027"/>
    </source>
</evidence>
<gene>
    <name evidence="7" type="ORF">QBC37DRAFT_351659</name>
</gene>
<dbReference type="InterPro" id="IPR002938">
    <property type="entry name" value="FAD-bd"/>
</dbReference>
<dbReference type="GO" id="GO:0016491">
    <property type="term" value="F:oxidoreductase activity"/>
    <property type="evidence" value="ECO:0007669"/>
    <property type="project" value="UniProtKB-KW"/>
</dbReference>
<comment type="caution">
    <text evidence="7">The sequence shown here is derived from an EMBL/GenBank/DDBJ whole genome shotgun (WGS) entry which is preliminary data.</text>
</comment>
<dbReference type="EMBL" id="MU858201">
    <property type="protein sequence ID" value="KAK4209562.1"/>
    <property type="molecule type" value="Genomic_DNA"/>
</dbReference>
<dbReference type="Proteomes" id="UP001301769">
    <property type="component" value="Unassembled WGS sequence"/>
</dbReference>
<dbReference type="SUPFAM" id="SSF51905">
    <property type="entry name" value="FAD/NAD(P)-binding domain"/>
    <property type="match status" value="1"/>
</dbReference>
<dbReference type="AlphaFoldDB" id="A0AAN6Y547"/>
<reference evidence="7" key="1">
    <citation type="journal article" date="2023" name="Mol. Phylogenet. Evol.">
        <title>Genome-scale phylogeny and comparative genomics of the fungal order Sordariales.</title>
        <authorList>
            <person name="Hensen N."/>
            <person name="Bonometti L."/>
            <person name="Westerberg I."/>
            <person name="Brannstrom I.O."/>
            <person name="Guillou S."/>
            <person name="Cros-Aarteil S."/>
            <person name="Calhoun S."/>
            <person name="Haridas S."/>
            <person name="Kuo A."/>
            <person name="Mondo S."/>
            <person name="Pangilinan J."/>
            <person name="Riley R."/>
            <person name="LaButti K."/>
            <person name="Andreopoulos B."/>
            <person name="Lipzen A."/>
            <person name="Chen C."/>
            <person name="Yan M."/>
            <person name="Daum C."/>
            <person name="Ng V."/>
            <person name="Clum A."/>
            <person name="Steindorff A."/>
            <person name="Ohm R.A."/>
            <person name="Martin F."/>
            <person name="Silar P."/>
            <person name="Natvig D.O."/>
            <person name="Lalanne C."/>
            <person name="Gautier V."/>
            <person name="Ament-Velasquez S.L."/>
            <person name="Kruys A."/>
            <person name="Hutchinson M.I."/>
            <person name="Powell A.J."/>
            <person name="Barry K."/>
            <person name="Miller A.N."/>
            <person name="Grigoriev I.V."/>
            <person name="Debuchy R."/>
            <person name="Gladieux P."/>
            <person name="Hiltunen Thoren M."/>
            <person name="Johannesson H."/>
        </authorList>
    </citation>
    <scope>NUCLEOTIDE SEQUENCE</scope>
    <source>
        <strain evidence="7">PSN293</strain>
    </source>
</reference>
<evidence type="ECO:0000259" key="6">
    <source>
        <dbReference type="Pfam" id="PF01494"/>
    </source>
</evidence>
<dbReference type="PANTHER" id="PTHR43476:SF4">
    <property type="entry name" value="BLR0106 PROTEIN"/>
    <property type="match status" value="1"/>
</dbReference>
<protein>
    <recommendedName>
        <fullName evidence="6">FAD-binding domain-containing protein</fullName>
    </recommendedName>
</protein>
<dbReference type="GO" id="GO:0071949">
    <property type="term" value="F:FAD binding"/>
    <property type="evidence" value="ECO:0007669"/>
    <property type="project" value="InterPro"/>
</dbReference>
<dbReference type="Gene3D" id="3.30.9.10">
    <property type="entry name" value="D-Amino Acid Oxidase, subunit A, domain 2"/>
    <property type="match status" value="1"/>
</dbReference>
<keyword evidence="2" id="KW-0274">FAD</keyword>
<keyword evidence="3" id="KW-0560">Oxidoreductase</keyword>
<accession>A0AAN6Y547</accession>
<dbReference type="PANTHER" id="PTHR43476">
    <property type="entry name" value="3-(3-HYDROXY-PHENYL)PROPIONATE/3-HYDROXYCINNAMIC ACID HYDROXYLASE"/>
    <property type="match status" value="1"/>
</dbReference>
<feature type="domain" description="FAD-binding" evidence="6">
    <location>
        <begin position="5"/>
        <end position="367"/>
    </location>
</feature>
<dbReference type="InterPro" id="IPR050631">
    <property type="entry name" value="PheA/TfdB_FAD_monoxygenase"/>
</dbReference>
<dbReference type="Gene3D" id="3.50.50.60">
    <property type="entry name" value="FAD/NAD(P)-binding domain"/>
    <property type="match status" value="1"/>
</dbReference>
<sequence length="442" mass="49361">MAISKVIVVGAGPSGLLLTLLLSRAGIHVDLLEMTSTLDTNPRASHYMPESCLEFDRAGVLDEIRSQGFSPNGVSWRKLDEAKSRLVSLRNPDPLPGQDNDAAFRHRMVCLPLHKLGKILETAVLAQPTARILYGYKVIDLGEDPAAQKPWVKVEITPQSQHSPPTSPKIETLSADYIVACDGGNSTIRRTLFGESVFPGFTWDKQIVATNIYYPYLSSSKVDYDDSQFFVHPEHWHMVAKIQPDNLYRVTYGEISGGLSHSDLLSRLPQKFQTILPGNPTPEQYTVVNFSPYKVHQRCVPHMRVNKFLLAGDAAHLCNPFGGLGLTGGIADVGSLFDALLGIHTEKADDSILDICDQMRRKIWHEVINPLSSANMERLFKYNSAEEAMEQDEFFKMLKGMERQAKKVEEEEETATNGKEEGEKAPAGMPSLRYDMTQHYRT</sequence>
<evidence type="ECO:0000256" key="2">
    <source>
        <dbReference type="ARBA" id="ARBA00022827"/>
    </source>
</evidence>
<dbReference type="InterPro" id="IPR036188">
    <property type="entry name" value="FAD/NAD-bd_sf"/>
</dbReference>
<keyword evidence="4" id="KW-0520">NAD</keyword>
<dbReference type="PRINTS" id="PR00420">
    <property type="entry name" value="RNGMNOXGNASE"/>
</dbReference>
<evidence type="ECO:0000313" key="7">
    <source>
        <dbReference type="EMBL" id="KAK4209562.1"/>
    </source>
</evidence>
<proteinExistence type="predicted"/>
<feature type="region of interest" description="Disordered" evidence="5">
    <location>
        <begin position="405"/>
        <end position="442"/>
    </location>
</feature>
<name>A0AAN6Y547_9PEZI</name>
<organism evidence="7 8">
    <name type="scientific">Rhypophila decipiens</name>
    <dbReference type="NCBI Taxonomy" id="261697"/>
    <lineage>
        <taxon>Eukaryota</taxon>
        <taxon>Fungi</taxon>
        <taxon>Dikarya</taxon>
        <taxon>Ascomycota</taxon>
        <taxon>Pezizomycotina</taxon>
        <taxon>Sordariomycetes</taxon>
        <taxon>Sordariomycetidae</taxon>
        <taxon>Sordariales</taxon>
        <taxon>Naviculisporaceae</taxon>
        <taxon>Rhypophila</taxon>
    </lineage>
</organism>
<keyword evidence="1" id="KW-0285">Flavoprotein</keyword>
<reference evidence="7" key="2">
    <citation type="submission" date="2023-05" db="EMBL/GenBank/DDBJ databases">
        <authorList>
            <consortium name="Lawrence Berkeley National Laboratory"/>
            <person name="Steindorff A."/>
            <person name="Hensen N."/>
            <person name="Bonometti L."/>
            <person name="Westerberg I."/>
            <person name="Brannstrom I.O."/>
            <person name="Guillou S."/>
            <person name="Cros-Aarteil S."/>
            <person name="Calhoun S."/>
            <person name="Haridas S."/>
            <person name="Kuo A."/>
            <person name="Mondo S."/>
            <person name="Pangilinan J."/>
            <person name="Riley R."/>
            <person name="Labutti K."/>
            <person name="Andreopoulos B."/>
            <person name="Lipzen A."/>
            <person name="Chen C."/>
            <person name="Yanf M."/>
            <person name="Daum C."/>
            <person name="Ng V."/>
            <person name="Clum A."/>
            <person name="Ohm R."/>
            <person name="Martin F."/>
            <person name="Silar P."/>
            <person name="Natvig D."/>
            <person name="Lalanne C."/>
            <person name="Gautier V."/>
            <person name="Ament-Velasquez S.L."/>
            <person name="Kruys A."/>
            <person name="Hutchinson M.I."/>
            <person name="Powell A.J."/>
            <person name="Barry K."/>
            <person name="Miller A.N."/>
            <person name="Grigoriev I.V."/>
            <person name="Debuchy R."/>
            <person name="Gladieux P."/>
            <person name="Thoren M.H."/>
            <person name="Johannesson H."/>
        </authorList>
    </citation>
    <scope>NUCLEOTIDE SEQUENCE</scope>
    <source>
        <strain evidence="7">PSN293</strain>
    </source>
</reference>
<dbReference type="Pfam" id="PF01494">
    <property type="entry name" value="FAD_binding_3"/>
    <property type="match status" value="1"/>
</dbReference>